<dbReference type="Pfam" id="PF09716">
    <property type="entry name" value="ETRAMP"/>
    <property type="match status" value="1"/>
</dbReference>
<name>A0A1A7VR13_PLAKH</name>
<feature type="transmembrane region" description="Helical" evidence="2">
    <location>
        <begin position="93"/>
        <end position="115"/>
    </location>
</feature>
<evidence type="ECO:0000313" key="7">
    <source>
        <dbReference type="Proteomes" id="UP000182142"/>
    </source>
</evidence>
<accession>A0A1A7VR13</accession>
<keyword evidence="3" id="KW-0732">Signal</keyword>
<dbReference type="AlphaFoldDB" id="A0A1A7VR13"/>
<gene>
    <name evidence="4" type="ORF">PKNA1_C2_0304300</name>
    <name evidence="5" type="ORF">PKNA1_H1_0304300</name>
</gene>
<proteinExistence type="predicted"/>
<evidence type="ECO:0000256" key="2">
    <source>
        <dbReference type="SAM" id="Phobius"/>
    </source>
</evidence>
<evidence type="ECO:0000313" key="6">
    <source>
        <dbReference type="Proteomes" id="UP000182128"/>
    </source>
</evidence>
<protein>
    <submittedName>
        <fullName evidence="4">Sexual stage-specific protein, putative</fullName>
    </submittedName>
</protein>
<keyword evidence="2" id="KW-0472">Membrane</keyword>
<feature type="signal peptide" evidence="3">
    <location>
        <begin position="1"/>
        <end position="29"/>
    </location>
</feature>
<evidence type="ECO:0000256" key="1">
    <source>
        <dbReference type="SAM" id="MobiDB-lite"/>
    </source>
</evidence>
<evidence type="ECO:0000256" key="3">
    <source>
        <dbReference type="SAM" id="SignalP"/>
    </source>
</evidence>
<dbReference type="EMBL" id="CWHQ02000010">
    <property type="protein sequence ID" value="SBO24275.1"/>
    <property type="molecule type" value="Genomic_DNA"/>
</dbReference>
<reference evidence="4" key="2">
    <citation type="submission" date="2016-05" db="EMBL/GenBank/DDBJ databases">
        <authorList>
            <person name="Lavstsen T."/>
            <person name="Jespersen J.S."/>
        </authorList>
    </citation>
    <scope>NUCLEOTIDE SEQUENCE [LARGE SCALE GENOMIC DNA]</scope>
</reference>
<feature type="region of interest" description="Disordered" evidence="1">
    <location>
        <begin position="36"/>
        <end position="68"/>
    </location>
</feature>
<feature type="chain" id="PRO_5036015681" evidence="3">
    <location>
        <begin position="30"/>
        <end position="140"/>
    </location>
</feature>
<keyword evidence="2" id="KW-0812">Transmembrane</keyword>
<dbReference type="OrthoDB" id="385615at2759"/>
<feature type="compositionally biased region" description="Polar residues" evidence="1">
    <location>
        <begin position="47"/>
        <end position="56"/>
    </location>
</feature>
<organism evidence="4 6">
    <name type="scientific">Plasmodium knowlesi (strain H)</name>
    <dbReference type="NCBI Taxonomy" id="5851"/>
    <lineage>
        <taxon>Eukaryota</taxon>
        <taxon>Sar</taxon>
        <taxon>Alveolata</taxon>
        <taxon>Apicomplexa</taxon>
        <taxon>Aconoidasida</taxon>
        <taxon>Haemosporida</taxon>
        <taxon>Plasmodiidae</taxon>
        <taxon>Plasmodium</taxon>
        <taxon>Plasmodium (Plasmodium)</taxon>
    </lineage>
</organism>
<dbReference type="Proteomes" id="UP000182142">
    <property type="component" value="Unassembled WGS sequence"/>
</dbReference>
<dbReference type="EMBL" id="CWHR02000037">
    <property type="protein sequence ID" value="SBO29719.1"/>
    <property type="molecule type" value="Genomic_DNA"/>
</dbReference>
<evidence type="ECO:0000313" key="5">
    <source>
        <dbReference type="EMBL" id="SBO29719.1"/>
    </source>
</evidence>
<reference evidence="6 7" key="1">
    <citation type="submission" date="2016-05" db="EMBL/GenBank/DDBJ databases">
        <authorList>
            <person name="Sharaf H."/>
        </authorList>
    </citation>
    <scope>NUCLEOTIDE SEQUENCE [LARGE SCALE GENOMIC DNA]</scope>
    <source>
        <strain evidence="6 7">H</strain>
    </source>
</reference>
<evidence type="ECO:0000313" key="4">
    <source>
        <dbReference type="EMBL" id="SBO24275.1"/>
    </source>
</evidence>
<dbReference type="VEuPathDB" id="PlasmoDB:PKNH_0304300"/>
<dbReference type="Proteomes" id="UP000182128">
    <property type="component" value="Unassembled WGS sequence"/>
</dbReference>
<keyword evidence="2" id="KW-1133">Transmembrane helix</keyword>
<sequence length="140" mass="15425">MNARNLMTSFSLIFLLCFFLNFVTVQVNANENNQTKEGNVIAPPVPSGNNSDTNVPKKNGAENNPPIEVESALQELKNYAHNIEKKTASNRNIIVSATVINMVLLALISGLMGYATKKEFKKEQIDTAEEVTPEVKKDSL</sequence>